<evidence type="ECO:0000259" key="11">
    <source>
        <dbReference type="PROSITE" id="PS50868"/>
    </source>
</evidence>
<dbReference type="InterPro" id="IPR050973">
    <property type="entry name" value="H3K9_Histone-Lys_N-MTase"/>
</dbReference>
<evidence type="ECO:0000256" key="1">
    <source>
        <dbReference type="ARBA" id="ARBA00004286"/>
    </source>
</evidence>
<feature type="compositionally biased region" description="Polar residues" evidence="8">
    <location>
        <begin position="1"/>
        <end position="14"/>
    </location>
</feature>
<dbReference type="Pfam" id="PF05033">
    <property type="entry name" value="Pre-SET"/>
    <property type="match status" value="1"/>
</dbReference>
<proteinExistence type="predicted"/>
<keyword evidence="13" id="KW-1185">Reference proteome</keyword>
<feature type="region of interest" description="Disordered" evidence="8">
    <location>
        <begin position="1"/>
        <end position="63"/>
    </location>
</feature>
<dbReference type="Proteomes" id="UP001610335">
    <property type="component" value="Unassembled WGS sequence"/>
</dbReference>
<keyword evidence="7" id="KW-0862">Zinc</keyword>
<gene>
    <name evidence="12" type="ORF">BDW59DRAFT_151702</name>
</gene>
<name>A0ABR4HTZ9_9EURO</name>
<sequence>MYIDLTQESDSSGGQPRIKPSKSISSLAHRTLSSSIPLKRKSDRDSESTSVSSFTSAVQQQSNHVLFPKRKAHPYTPSPAPEFPGEISVVIPSPSAQLKREFDSAELITDSELTGLSEKYYPTDAHEKRASKGAYPAARKVNRAAFHLTIGNPGPFLTEKGRRPVREVLCESLVRKLHSIKGPAVTVAPGDEQLLARITSDFGFINEYKLRDGVVPIEKEFNGGCPCGIVCDPARCGCLSRELYSEERIIPYRRAKDNQRLMVLSPDFMSRTSMIYECNALCGCNEGCWNRVIEHGRTIRLEIFHTGSRGFGLRSPDFIRAGQFIDLYLGEVITTEKADEREKIANSRNAPSYLFSLDFLVNDEKIYVVDGCNFGAATRFINHSCNPNCRMFAVSRTHGDDYLYDLAFFALRDIPAGTELTFDYNPHMEKVNKPDPNAVPCLCGEANCRGQLWANERKKTK</sequence>
<dbReference type="InterPro" id="IPR046341">
    <property type="entry name" value="SET_dom_sf"/>
</dbReference>
<keyword evidence="3" id="KW-0489">Methyltransferase</keyword>
<dbReference type="PROSITE" id="PS50867">
    <property type="entry name" value="PRE_SET"/>
    <property type="match status" value="1"/>
</dbReference>
<reference evidence="12 13" key="1">
    <citation type="submission" date="2024-07" db="EMBL/GenBank/DDBJ databases">
        <title>Section-level genome sequencing and comparative genomics of Aspergillus sections Usti and Cavernicolus.</title>
        <authorList>
            <consortium name="Lawrence Berkeley National Laboratory"/>
            <person name="Nybo J.L."/>
            <person name="Vesth T.C."/>
            <person name="Theobald S."/>
            <person name="Frisvad J.C."/>
            <person name="Larsen T.O."/>
            <person name="Kjaerboelling I."/>
            <person name="Rothschild-Mancinelli K."/>
            <person name="Lyhne E.K."/>
            <person name="Kogle M.E."/>
            <person name="Barry K."/>
            <person name="Clum A."/>
            <person name="Na H."/>
            <person name="Ledsgaard L."/>
            <person name="Lin J."/>
            <person name="Lipzen A."/>
            <person name="Kuo A."/>
            <person name="Riley R."/>
            <person name="Mondo S."/>
            <person name="LaButti K."/>
            <person name="Haridas S."/>
            <person name="Pangalinan J."/>
            <person name="Salamov A.A."/>
            <person name="Simmons B.A."/>
            <person name="Magnuson J.K."/>
            <person name="Chen J."/>
            <person name="Drula E."/>
            <person name="Henrissat B."/>
            <person name="Wiebenga A."/>
            <person name="Lubbers R.J."/>
            <person name="Gomes A.C."/>
            <person name="Makela M.R."/>
            <person name="Stajich J."/>
            <person name="Grigoriev I.V."/>
            <person name="Mortensen U.H."/>
            <person name="De vries R.P."/>
            <person name="Baker S.E."/>
            <person name="Andersen M.R."/>
        </authorList>
    </citation>
    <scope>NUCLEOTIDE SEQUENCE [LARGE SCALE GENOMIC DNA]</scope>
    <source>
        <strain evidence="12 13">CBS 600.67</strain>
    </source>
</reference>
<dbReference type="InterPro" id="IPR007728">
    <property type="entry name" value="Pre-SET_dom"/>
</dbReference>
<dbReference type="SMART" id="SM00317">
    <property type="entry name" value="SET"/>
    <property type="match status" value="1"/>
</dbReference>
<feature type="domain" description="SET" evidence="9">
    <location>
        <begin position="299"/>
        <end position="425"/>
    </location>
</feature>
<keyword evidence="6" id="KW-0479">Metal-binding</keyword>
<dbReference type="InterPro" id="IPR001214">
    <property type="entry name" value="SET_dom"/>
</dbReference>
<dbReference type="Pfam" id="PF00856">
    <property type="entry name" value="SET"/>
    <property type="match status" value="1"/>
</dbReference>
<keyword evidence="4" id="KW-0808">Transferase</keyword>
<evidence type="ECO:0000259" key="9">
    <source>
        <dbReference type="PROSITE" id="PS50280"/>
    </source>
</evidence>
<evidence type="ECO:0000256" key="2">
    <source>
        <dbReference type="ARBA" id="ARBA00022454"/>
    </source>
</evidence>
<evidence type="ECO:0000256" key="4">
    <source>
        <dbReference type="ARBA" id="ARBA00022679"/>
    </source>
</evidence>
<feature type="compositionally biased region" description="Polar residues" evidence="8">
    <location>
        <begin position="22"/>
        <end position="36"/>
    </location>
</feature>
<dbReference type="InterPro" id="IPR003616">
    <property type="entry name" value="Post-SET_dom"/>
</dbReference>
<evidence type="ECO:0000259" key="10">
    <source>
        <dbReference type="PROSITE" id="PS50867"/>
    </source>
</evidence>
<feature type="compositionally biased region" description="Low complexity" evidence="8">
    <location>
        <begin position="48"/>
        <end position="62"/>
    </location>
</feature>
<evidence type="ECO:0008006" key="14">
    <source>
        <dbReference type="Google" id="ProtNLM"/>
    </source>
</evidence>
<dbReference type="PROSITE" id="PS50868">
    <property type="entry name" value="POST_SET"/>
    <property type="match status" value="1"/>
</dbReference>
<keyword evidence="2" id="KW-0158">Chromosome</keyword>
<evidence type="ECO:0000256" key="5">
    <source>
        <dbReference type="ARBA" id="ARBA00022691"/>
    </source>
</evidence>
<dbReference type="Gene3D" id="2.170.270.10">
    <property type="entry name" value="SET domain"/>
    <property type="match status" value="1"/>
</dbReference>
<evidence type="ECO:0000313" key="12">
    <source>
        <dbReference type="EMBL" id="KAL2818971.1"/>
    </source>
</evidence>
<organism evidence="12 13">
    <name type="scientific">Aspergillus cavernicola</name>
    <dbReference type="NCBI Taxonomy" id="176166"/>
    <lineage>
        <taxon>Eukaryota</taxon>
        <taxon>Fungi</taxon>
        <taxon>Dikarya</taxon>
        <taxon>Ascomycota</taxon>
        <taxon>Pezizomycotina</taxon>
        <taxon>Eurotiomycetes</taxon>
        <taxon>Eurotiomycetidae</taxon>
        <taxon>Eurotiales</taxon>
        <taxon>Aspergillaceae</taxon>
        <taxon>Aspergillus</taxon>
        <taxon>Aspergillus subgen. Nidulantes</taxon>
    </lineage>
</organism>
<dbReference type="PANTHER" id="PTHR46223">
    <property type="entry name" value="HISTONE-LYSINE N-METHYLTRANSFERASE SUV39H"/>
    <property type="match status" value="1"/>
</dbReference>
<evidence type="ECO:0000256" key="3">
    <source>
        <dbReference type="ARBA" id="ARBA00022603"/>
    </source>
</evidence>
<evidence type="ECO:0000256" key="6">
    <source>
        <dbReference type="ARBA" id="ARBA00022723"/>
    </source>
</evidence>
<evidence type="ECO:0000256" key="7">
    <source>
        <dbReference type="ARBA" id="ARBA00022833"/>
    </source>
</evidence>
<evidence type="ECO:0000256" key="8">
    <source>
        <dbReference type="SAM" id="MobiDB-lite"/>
    </source>
</evidence>
<feature type="domain" description="Post-SET" evidence="11">
    <location>
        <begin position="437"/>
        <end position="453"/>
    </location>
</feature>
<accession>A0ABR4HTZ9</accession>
<dbReference type="PANTHER" id="PTHR46223:SF3">
    <property type="entry name" value="HISTONE-LYSINE N-METHYLTRANSFERASE SET-23"/>
    <property type="match status" value="1"/>
</dbReference>
<evidence type="ECO:0000313" key="13">
    <source>
        <dbReference type="Proteomes" id="UP001610335"/>
    </source>
</evidence>
<comment type="caution">
    <text evidence="12">The sequence shown here is derived from an EMBL/GenBank/DDBJ whole genome shotgun (WGS) entry which is preliminary data.</text>
</comment>
<dbReference type="SUPFAM" id="SSF82199">
    <property type="entry name" value="SET domain"/>
    <property type="match status" value="1"/>
</dbReference>
<feature type="domain" description="Pre-SET" evidence="10">
    <location>
        <begin position="223"/>
        <end position="296"/>
    </location>
</feature>
<comment type="subcellular location">
    <subcellularLocation>
        <location evidence="1">Chromosome</location>
    </subcellularLocation>
</comment>
<dbReference type="PROSITE" id="PS50280">
    <property type="entry name" value="SET"/>
    <property type="match status" value="1"/>
</dbReference>
<protein>
    <recommendedName>
        <fullName evidence="14">SET domain-containing protein</fullName>
    </recommendedName>
</protein>
<dbReference type="EMBL" id="JBFXLS010000080">
    <property type="protein sequence ID" value="KAL2818971.1"/>
    <property type="molecule type" value="Genomic_DNA"/>
</dbReference>
<keyword evidence="5" id="KW-0949">S-adenosyl-L-methionine</keyword>